<dbReference type="Gene3D" id="3.30.70.330">
    <property type="match status" value="1"/>
</dbReference>
<dbReference type="KEGG" id="mmt:Metme_0187"/>
<dbReference type="InterPro" id="IPR015867">
    <property type="entry name" value="N-reg_PII/ATP_PRibTrfase_C"/>
</dbReference>
<organism evidence="2 3">
    <name type="scientific">Methylomonas methanica (strain DSM 25384 / MC09)</name>
    <dbReference type="NCBI Taxonomy" id="857087"/>
    <lineage>
        <taxon>Bacteria</taxon>
        <taxon>Pseudomonadati</taxon>
        <taxon>Pseudomonadota</taxon>
        <taxon>Gammaproteobacteria</taxon>
        <taxon>Methylococcales</taxon>
        <taxon>Methylococcaceae</taxon>
        <taxon>Methylomonas</taxon>
    </lineage>
</organism>
<dbReference type="EMBL" id="CP002738">
    <property type="protein sequence ID" value="AEF98636.1"/>
    <property type="molecule type" value="Genomic_DNA"/>
</dbReference>
<dbReference type="Proteomes" id="UP000008888">
    <property type="component" value="Chromosome"/>
</dbReference>
<dbReference type="Pfam" id="PF11582">
    <property type="entry name" value="DUF3240"/>
    <property type="match status" value="1"/>
</dbReference>
<sequence>MYLQTSDMNIFLRRIPANTQHSEISEFVGPALKNGLFNKTGQILNIEILALRDTRLDSIEYHGLVTLDSEWSAKRAIKNLKNRRLNGRYVLVRPYYHRSWDNDHRQQQTHADDAAFLEKRHGDRRRGKHLEVIKNVSDRFSSKDEFASALHHQQFQVTFIVPAEIEMAIAECLVGFEIEHTDSLGELDSADHRITRFMTELEGPEKKSRRFQFFASKQVIAEVLDKIKSQFSSKNVYYWVTPVVEFGII</sequence>
<reference key="2">
    <citation type="submission" date="2011-05" db="EMBL/GenBank/DDBJ databases">
        <title>Complete genome sequence of the aerobic marine methanotroph Methylomonas methanica MC09.</title>
        <authorList>
            <person name="Boden R."/>
            <person name="Cunliffe M."/>
            <person name="Scanlan J."/>
            <person name="Moussard H."/>
            <person name="Kits K.D."/>
            <person name="Klotz M."/>
            <person name="Jetten M."/>
            <person name="Vuilleumier S."/>
            <person name="Han J."/>
            <person name="Peters L."/>
            <person name="Mikhailova N."/>
            <person name="Teshima H."/>
            <person name="Tapia R."/>
            <person name="Kyrpides N."/>
            <person name="Ivanova N."/>
            <person name="Pagani I."/>
            <person name="Cheng J.-F."/>
            <person name="Goodwin L."/>
            <person name="Han C."/>
            <person name="Hauser L."/>
            <person name="Land M."/>
            <person name="Lapidus A."/>
            <person name="Lucas S."/>
            <person name="Pitluck S."/>
            <person name="Woyke T."/>
            <person name="Stein L.Y."/>
            <person name="Murrell C."/>
        </authorList>
    </citation>
    <scope>NUCLEOTIDE SEQUENCE</scope>
    <source>
        <strain>MC09</strain>
    </source>
</reference>
<accession>F9ZYU0</accession>
<evidence type="ECO:0000259" key="1">
    <source>
        <dbReference type="PROSITE" id="PS50102"/>
    </source>
</evidence>
<dbReference type="Gene3D" id="3.30.70.120">
    <property type="match status" value="1"/>
</dbReference>
<keyword evidence="3" id="KW-1185">Reference proteome</keyword>
<reference evidence="3" key="3">
    <citation type="submission" date="2011-05" db="EMBL/GenBank/DDBJ databases">
        <title>Complete sequence of Methylomonas methanica MC09.</title>
        <authorList>
            <consortium name="US DOE Joint Genome Institute"/>
            <person name="Lucas S."/>
            <person name="Han J."/>
            <person name="Lapidus A."/>
            <person name="Cheng J.-F."/>
            <person name="Goodwin L."/>
            <person name="Pitluck S."/>
            <person name="Peters L."/>
            <person name="Mikhailova N."/>
            <person name="Teshima H."/>
            <person name="Han C."/>
            <person name="Tapia R."/>
            <person name="Land M."/>
            <person name="Hauser L."/>
            <person name="Kyrpides N."/>
            <person name="Ivanova N."/>
            <person name="Pagani I."/>
            <person name="Stein L."/>
            <person name="Woyke T."/>
        </authorList>
    </citation>
    <scope>NUCLEOTIDE SEQUENCE [LARGE SCALE GENOMIC DNA]</scope>
    <source>
        <strain evidence="3">MC09</strain>
    </source>
</reference>
<proteinExistence type="predicted"/>
<dbReference type="GO" id="GO:0003723">
    <property type="term" value="F:RNA binding"/>
    <property type="evidence" value="ECO:0007669"/>
    <property type="project" value="InterPro"/>
</dbReference>
<dbReference type="CDD" id="cd00590">
    <property type="entry name" value="RRM_SF"/>
    <property type="match status" value="1"/>
</dbReference>
<reference evidence="2 3" key="1">
    <citation type="journal article" date="2011" name="J. Bacteriol.">
        <title>Complete Genome Sequence of the Aerobic Marine Methanotroph Methylomonas methanica MC09.</title>
        <authorList>
            <person name="Boden R."/>
            <person name="Cunliffe M."/>
            <person name="Scanlan J."/>
            <person name="Moussard H."/>
            <person name="Kits K.D."/>
            <person name="Klotz M.G."/>
            <person name="Jetten M.S."/>
            <person name="Vuilleumier S."/>
            <person name="Han J."/>
            <person name="Peters L."/>
            <person name="Mikhailova N."/>
            <person name="Teshima H."/>
            <person name="Tapia R."/>
            <person name="Kyrpides N."/>
            <person name="Ivanova N."/>
            <person name="Pagani I."/>
            <person name="Cheng J.F."/>
            <person name="Goodwin L."/>
            <person name="Han C."/>
            <person name="Hauser L."/>
            <person name="Land M.L."/>
            <person name="Lapidus A."/>
            <person name="Lucas S."/>
            <person name="Pitluck S."/>
            <person name="Woyke T."/>
            <person name="Stein L."/>
            <person name="Murrell J.C."/>
        </authorList>
    </citation>
    <scope>NUCLEOTIDE SEQUENCE [LARGE SCALE GENOMIC DNA]</scope>
    <source>
        <strain evidence="2 3">MC09</strain>
    </source>
</reference>
<evidence type="ECO:0000313" key="3">
    <source>
        <dbReference type="Proteomes" id="UP000008888"/>
    </source>
</evidence>
<dbReference type="HOGENOM" id="CLU_1114802_0_0_6"/>
<dbReference type="STRING" id="857087.Metme_0187"/>
<gene>
    <name evidence="2" type="ordered locus">Metme_0187</name>
</gene>
<dbReference type="InterPro" id="IPR035979">
    <property type="entry name" value="RBD_domain_sf"/>
</dbReference>
<dbReference type="SUPFAM" id="SSF54928">
    <property type="entry name" value="RNA-binding domain, RBD"/>
    <property type="match status" value="1"/>
</dbReference>
<protein>
    <recommendedName>
        <fullName evidence="1">RRM domain-containing protein</fullName>
    </recommendedName>
</protein>
<name>F9ZYU0_METMM</name>
<dbReference type="InterPro" id="IPR021634">
    <property type="entry name" value="DUF3240"/>
</dbReference>
<dbReference type="InterPro" id="IPR000504">
    <property type="entry name" value="RRM_dom"/>
</dbReference>
<feature type="domain" description="RRM" evidence="1">
    <location>
        <begin position="8"/>
        <end position="97"/>
    </location>
</feature>
<dbReference type="AlphaFoldDB" id="F9ZYU0"/>
<evidence type="ECO:0000313" key="2">
    <source>
        <dbReference type="EMBL" id="AEF98636.1"/>
    </source>
</evidence>
<dbReference type="InterPro" id="IPR012677">
    <property type="entry name" value="Nucleotide-bd_a/b_plait_sf"/>
</dbReference>
<dbReference type="PROSITE" id="PS50102">
    <property type="entry name" value="RRM"/>
    <property type="match status" value="1"/>
</dbReference>